<keyword evidence="2" id="KW-1185">Reference proteome</keyword>
<comment type="caution">
    <text evidence="1">The sequence shown here is derived from an EMBL/GenBank/DDBJ whole genome shotgun (WGS) entry which is preliminary data.</text>
</comment>
<reference evidence="1" key="1">
    <citation type="submission" date="2021-02" db="EMBL/GenBank/DDBJ databases">
        <title>First Annotated Genome of the Yellow-green Alga Tribonema minus.</title>
        <authorList>
            <person name="Mahan K.M."/>
        </authorList>
    </citation>
    <scope>NUCLEOTIDE SEQUENCE</scope>
    <source>
        <strain evidence="1">UTEX B ZZ1240</strain>
    </source>
</reference>
<accession>A0A835YJK5</accession>
<dbReference type="EMBL" id="JAFCMP010000536">
    <property type="protein sequence ID" value="KAG5176504.1"/>
    <property type="molecule type" value="Genomic_DNA"/>
</dbReference>
<organism evidence="1 2">
    <name type="scientific">Tribonema minus</name>
    <dbReference type="NCBI Taxonomy" id="303371"/>
    <lineage>
        <taxon>Eukaryota</taxon>
        <taxon>Sar</taxon>
        <taxon>Stramenopiles</taxon>
        <taxon>Ochrophyta</taxon>
        <taxon>PX clade</taxon>
        <taxon>Xanthophyceae</taxon>
        <taxon>Tribonematales</taxon>
        <taxon>Tribonemataceae</taxon>
        <taxon>Tribonema</taxon>
    </lineage>
</organism>
<evidence type="ECO:0000313" key="1">
    <source>
        <dbReference type="EMBL" id="KAG5176504.1"/>
    </source>
</evidence>
<protein>
    <submittedName>
        <fullName evidence="1">Uncharacterized protein</fullName>
    </submittedName>
</protein>
<evidence type="ECO:0000313" key="2">
    <source>
        <dbReference type="Proteomes" id="UP000664859"/>
    </source>
</evidence>
<dbReference type="Proteomes" id="UP000664859">
    <property type="component" value="Unassembled WGS sequence"/>
</dbReference>
<gene>
    <name evidence="1" type="ORF">JKP88DRAFT_347108</name>
</gene>
<sequence>MTAGNKRKAADSVVAADAGDHLTGLGGGSLYAAASLETQHKCVNVLRTASKNAAGWAKEGLSGKDYLTLLAPTSAPNLKGKCDACKLYADAKNAQHNPICNPIYGPINGPVNNLARKLSGKLREDNAKINARSAERRLQASIKLNNDLRAAGISLDPDLNQSQVQVEVDRILQHRLVQGMLEGTTSGYPGIGRYDGPDLNFPSDPDSPTDPKCTFPEPYKSMTRRGGYEQLLVHAGSGADITVKEARGMVKWVKLYSSTNRVNVELVETAVHAALHDLPLGVRLNRARGTGASSYRVSEEGELLLAPFILFLMVFKGEGLYTEHTDIVAWNPKVKARSKI</sequence>
<dbReference type="AlphaFoldDB" id="A0A835YJK5"/>
<proteinExistence type="predicted"/>
<name>A0A835YJK5_9STRA</name>